<proteinExistence type="predicted"/>
<dbReference type="RefSeq" id="WP_181473770.1">
    <property type="nucleotide sequence ID" value="NZ_JACEFG010000004.1"/>
</dbReference>
<reference evidence="1 2" key="1">
    <citation type="journal article" date="2004" name="Extremophiles">
        <title>Halobacillus locisalis sp. nov., a halophilic bacterium isolated from a marine solar saltern of the Yellow Sea in Korea.</title>
        <authorList>
            <person name="Yoon J.H."/>
            <person name="Kang K.H."/>
            <person name="Oh T.K."/>
            <person name="Park Y.H."/>
        </authorList>
    </citation>
    <scope>NUCLEOTIDE SEQUENCE [LARGE SCALE GENOMIC DNA]</scope>
    <source>
        <strain evidence="1 2">KCTC 3788</strain>
    </source>
</reference>
<comment type="caution">
    <text evidence="1">The sequence shown here is derived from an EMBL/GenBank/DDBJ whole genome shotgun (WGS) entry which is preliminary data.</text>
</comment>
<organism evidence="1 2">
    <name type="scientific">Halobacillus locisalis</name>
    <dbReference type="NCBI Taxonomy" id="220753"/>
    <lineage>
        <taxon>Bacteria</taxon>
        <taxon>Bacillati</taxon>
        <taxon>Bacillota</taxon>
        <taxon>Bacilli</taxon>
        <taxon>Bacillales</taxon>
        <taxon>Bacillaceae</taxon>
        <taxon>Halobacillus</taxon>
    </lineage>
</organism>
<dbReference type="AlphaFoldDB" id="A0A838CY49"/>
<gene>
    <name evidence="1" type="ORF">H0266_17640</name>
</gene>
<protein>
    <submittedName>
        <fullName evidence="1">Uncharacterized protein</fullName>
    </submittedName>
</protein>
<name>A0A838CY49_9BACI</name>
<evidence type="ECO:0000313" key="1">
    <source>
        <dbReference type="EMBL" id="MBA2176715.1"/>
    </source>
</evidence>
<dbReference type="EMBL" id="JACEFG010000004">
    <property type="protein sequence ID" value="MBA2176715.1"/>
    <property type="molecule type" value="Genomic_DNA"/>
</dbReference>
<accession>A0A838CY49</accession>
<sequence>MNDLLDRKLKKLDRQLKYDEVPFDEEHMKKAVLRAPKARPSTTPSWIRRTAPLPLIAALTFFCIQFVTNPADHAIYTANMLPSKSSVTELKTQTNANLLSFDQKKADITSPSPKQSTMIRETYVIHNDHQFVQTGKTVQTEELGEVLGTIQIKRMMDETLRQETEIYSIKGEDDEDRIAIESRRNTGIGSTSISKQGYFVFERKEPLPQAQ</sequence>
<keyword evidence="2" id="KW-1185">Reference proteome</keyword>
<dbReference type="Proteomes" id="UP000571017">
    <property type="component" value="Unassembled WGS sequence"/>
</dbReference>
<evidence type="ECO:0000313" key="2">
    <source>
        <dbReference type="Proteomes" id="UP000571017"/>
    </source>
</evidence>